<feature type="coiled-coil region" evidence="1">
    <location>
        <begin position="279"/>
        <end position="327"/>
    </location>
</feature>
<evidence type="ECO:0000256" key="1">
    <source>
        <dbReference type="SAM" id="Coils"/>
    </source>
</evidence>
<proteinExistence type="predicted"/>
<name>A0A6A3CAU3_HIBSY</name>
<comment type="caution">
    <text evidence="3">The sequence shown here is derived from an EMBL/GenBank/DDBJ whole genome shotgun (WGS) entry which is preliminary data.</text>
</comment>
<organism evidence="3 4">
    <name type="scientific">Hibiscus syriacus</name>
    <name type="common">Rose of Sharon</name>
    <dbReference type="NCBI Taxonomy" id="106335"/>
    <lineage>
        <taxon>Eukaryota</taxon>
        <taxon>Viridiplantae</taxon>
        <taxon>Streptophyta</taxon>
        <taxon>Embryophyta</taxon>
        <taxon>Tracheophyta</taxon>
        <taxon>Spermatophyta</taxon>
        <taxon>Magnoliopsida</taxon>
        <taxon>eudicotyledons</taxon>
        <taxon>Gunneridae</taxon>
        <taxon>Pentapetalae</taxon>
        <taxon>rosids</taxon>
        <taxon>malvids</taxon>
        <taxon>Malvales</taxon>
        <taxon>Malvaceae</taxon>
        <taxon>Malvoideae</taxon>
        <taxon>Hibiscus</taxon>
    </lineage>
</organism>
<keyword evidence="4" id="KW-1185">Reference proteome</keyword>
<sequence>MAKKKSTRKYKGPKQQNPSPKIQEPAKDSTFTESSMDDPNQKAQSLQSLNSLLVKQAYENRRQIEYLIQANEALGAELIKRMSSELQNGLLWVYMESQMKEMGGALDSRVNELCSLESERERLSLACKETDFARNDFELQPIEGSLMKEKILAMEGNKRKFGEEIRKLKVECYGFLLEIEELEKEEEILLSKALELEKRAIVMSLERLQEEKDSTSKPLEMATAKMIEACRTHNKKNEELLSEVSDIRVSFDQLTHEKDNCLKVLDEEKQNGVGLKLKVSEMEKILEEAKTELAHQKAEWHDLMKEKKDIESRCGSMAEDIDRLQNELLEAKRYGSFLEYKALAE</sequence>
<dbReference type="AlphaFoldDB" id="A0A6A3CAU3"/>
<dbReference type="EMBL" id="VEPZ02000372">
    <property type="protein sequence ID" value="KAE8726385.1"/>
    <property type="molecule type" value="Genomic_DNA"/>
</dbReference>
<protein>
    <submittedName>
        <fullName evidence="3">Uncharacterized protein</fullName>
    </submittedName>
</protein>
<dbReference type="Proteomes" id="UP000436088">
    <property type="component" value="Unassembled WGS sequence"/>
</dbReference>
<keyword evidence="1" id="KW-0175">Coiled coil</keyword>
<evidence type="ECO:0000313" key="3">
    <source>
        <dbReference type="EMBL" id="KAE8726385.1"/>
    </source>
</evidence>
<feature type="compositionally biased region" description="Polar residues" evidence="2">
    <location>
        <begin position="29"/>
        <end position="41"/>
    </location>
</feature>
<feature type="compositionally biased region" description="Basic residues" evidence="2">
    <location>
        <begin position="1"/>
        <end position="12"/>
    </location>
</feature>
<feature type="region of interest" description="Disordered" evidence="2">
    <location>
        <begin position="1"/>
        <end position="41"/>
    </location>
</feature>
<accession>A0A6A3CAU3</accession>
<feature type="coiled-coil region" evidence="1">
    <location>
        <begin position="165"/>
        <end position="211"/>
    </location>
</feature>
<evidence type="ECO:0000313" key="4">
    <source>
        <dbReference type="Proteomes" id="UP000436088"/>
    </source>
</evidence>
<evidence type="ECO:0000256" key="2">
    <source>
        <dbReference type="SAM" id="MobiDB-lite"/>
    </source>
</evidence>
<gene>
    <name evidence="3" type="ORF">F3Y22_tig00007041pilonHSYRG00021</name>
</gene>
<reference evidence="3" key="1">
    <citation type="submission" date="2019-09" db="EMBL/GenBank/DDBJ databases">
        <title>Draft genome information of white flower Hibiscus syriacus.</title>
        <authorList>
            <person name="Kim Y.-M."/>
        </authorList>
    </citation>
    <scope>NUCLEOTIDE SEQUENCE [LARGE SCALE GENOMIC DNA]</scope>
    <source>
        <strain evidence="3">YM2019G1</strain>
    </source>
</reference>